<feature type="chain" id="PRO_5004773608" evidence="3">
    <location>
        <begin position="20"/>
        <end position="464"/>
    </location>
</feature>
<evidence type="ECO:0000256" key="2">
    <source>
        <dbReference type="SAM" id="Phobius"/>
    </source>
</evidence>
<feature type="region of interest" description="Disordered" evidence="1">
    <location>
        <begin position="205"/>
        <end position="370"/>
    </location>
</feature>
<dbReference type="InterPro" id="IPR037176">
    <property type="entry name" value="Osmotin/thaumatin-like_sf"/>
</dbReference>
<gene>
    <name evidence="4" type="ORF">F443_19604</name>
</gene>
<accession>V9E616</accession>
<evidence type="ECO:0000313" key="4">
    <source>
        <dbReference type="EMBL" id="ETI33737.1"/>
    </source>
</evidence>
<dbReference type="Proteomes" id="UP000018721">
    <property type="component" value="Unassembled WGS sequence"/>
</dbReference>
<keyword evidence="5" id="KW-1185">Reference proteome</keyword>
<keyword evidence="3" id="KW-0732">Signal</keyword>
<dbReference type="AlphaFoldDB" id="V9E616"/>
<evidence type="ECO:0000256" key="1">
    <source>
        <dbReference type="SAM" id="MobiDB-lite"/>
    </source>
</evidence>
<feature type="compositionally biased region" description="Low complexity" evidence="1">
    <location>
        <begin position="338"/>
        <end position="353"/>
    </location>
</feature>
<proteinExistence type="predicted"/>
<dbReference type="Gene3D" id="2.60.110.10">
    <property type="entry name" value="Thaumatin"/>
    <property type="match status" value="1"/>
</dbReference>
<protein>
    <submittedName>
        <fullName evidence="4">Uncharacterized protein</fullName>
    </submittedName>
</protein>
<dbReference type="PANTHER" id="PTHR31737">
    <property type="entry name" value="PROTEIN TOS1"/>
    <property type="match status" value="1"/>
</dbReference>
<dbReference type="SMART" id="SM00205">
    <property type="entry name" value="THN"/>
    <property type="match status" value="1"/>
</dbReference>
<evidence type="ECO:0000313" key="5">
    <source>
        <dbReference type="Proteomes" id="UP000018721"/>
    </source>
</evidence>
<dbReference type="PANTHER" id="PTHR31737:SF2">
    <property type="entry name" value="PROTEIN TOS1"/>
    <property type="match status" value="1"/>
</dbReference>
<feature type="signal peptide" evidence="3">
    <location>
        <begin position="1"/>
        <end position="19"/>
    </location>
</feature>
<evidence type="ECO:0000256" key="3">
    <source>
        <dbReference type="SAM" id="SignalP"/>
    </source>
</evidence>
<keyword evidence="2" id="KW-0812">Transmembrane</keyword>
<feature type="compositionally biased region" description="Low complexity" evidence="1">
    <location>
        <begin position="322"/>
        <end position="331"/>
    </location>
</feature>
<keyword evidence="2" id="KW-1133">Transmembrane helix</keyword>
<reference evidence="4 5" key="1">
    <citation type="submission" date="2013-11" db="EMBL/GenBank/DDBJ databases">
        <title>The Genome Sequence of Phytophthora parasitica P1569.</title>
        <authorList>
            <consortium name="The Broad Institute Genomics Platform"/>
            <person name="Russ C."/>
            <person name="Tyler B."/>
            <person name="Panabieres F."/>
            <person name="Shan W."/>
            <person name="Tripathy S."/>
            <person name="Grunwald N."/>
            <person name="Machado M."/>
            <person name="Johnson C.S."/>
            <person name="Arredondo F."/>
            <person name="Hong C."/>
            <person name="Coffey M."/>
            <person name="Young S.K."/>
            <person name="Zeng Q."/>
            <person name="Gargeya S."/>
            <person name="Fitzgerald M."/>
            <person name="Abouelleil A."/>
            <person name="Alvarado L."/>
            <person name="Chapman S.B."/>
            <person name="Gainer-Dewar J."/>
            <person name="Goldberg J."/>
            <person name="Griggs A."/>
            <person name="Gujja S."/>
            <person name="Hansen M."/>
            <person name="Howarth C."/>
            <person name="Imamovic A."/>
            <person name="Ireland A."/>
            <person name="Larimer J."/>
            <person name="McCowan C."/>
            <person name="Murphy C."/>
            <person name="Pearson M."/>
            <person name="Poon T.W."/>
            <person name="Priest M."/>
            <person name="Roberts A."/>
            <person name="Saif S."/>
            <person name="Shea T."/>
            <person name="Sykes S."/>
            <person name="Wortman J."/>
            <person name="Nusbaum C."/>
            <person name="Birren B."/>
        </authorList>
    </citation>
    <scope>NUCLEOTIDE SEQUENCE [LARGE SCALE GENOMIC DNA]</scope>
    <source>
        <strain evidence="4 5">P1569</strain>
    </source>
</reference>
<dbReference type="HOGENOM" id="CLU_038760_0_0_1"/>
<feature type="compositionally biased region" description="Low complexity" evidence="1">
    <location>
        <begin position="205"/>
        <end position="302"/>
    </location>
</feature>
<dbReference type="eggNOG" id="ENOG502SC36">
    <property type="taxonomic scope" value="Eukaryota"/>
</dbReference>
<sequence>MQLKLVVPWLAALATAIQATTLTIQNQCSESIALYDNSASETVASGGSTTRTLSSGFSGMFRNGVSAQATLAEFSITGGYTWYDISIIPTGSSGPGNCASLGECKAVTGGTGFNTPMQIAPSGCATVTCLEDGCADAYQYPSDDSKTHSCVDTASVTLTFCPGGTSSSTSITTPAPTPTPTAEAPITQAPATEAPVIVPVTEAPTTAPVTEAPTTAPVTSAPSMTPSSAPTTAPVTLAPVIEAPPTETPTLKPTTAAPTPETTTETPTLSPSLVPTQTPSSIRTTESPTPVPTEAPTETPTTAQVFKFTIPTDVPVTEEPTDIPTVVPIPTLSAPWESSRSSSSSTSSSGSQSEDTITFPPEGNTTQQAVASTTVSIKSVTIAPTSADSIGQTTITETASSSDTPVRTIVAATVGAVAVVGAIAAIIMVRRKKQQMDASALKDDLEWLDEFSGMVTPVTRIPTM</sequence>
<comment type="caution">
    <text evidence="4">The sequence shown here is derived from an EMBL/GenBank/DDBJ whole genome shotgun (WGS) entry which is preliminary data.</text>
</comment>
<dbReference type="InterPro" id="IPR001938">
    <property type="entry name" value="Thaumatin"/>
</dbReference>
<dbReference type="EMBL" id="ANIZ01003395">
    <property type="protein sequence ID" value="ETI33737.1"/>
    <property type="molecule type" value="Genomic_DNA"/>
</dbReference>
<dbReference type="PROSITE" id="PS51367">
    <property type="entry name" value="THAUMATIN_2"/>
    <property type="match status" value="1"/>
</dbReference>
<organism evidence="4 5">
    <name type="scientific">Phytophthora nicotianae P1569</name>
    <dbReference type="NCBI Taxonomy" id="1317065"/>
    <lineage>
        <taxon>Eukaryota</taxon>
        <taxon>Sar</taxon>
        <taxon>Stramenopiles</taxon>
        <taxon>Oomycota</taxon>
        <taxon>Peronosporomycetes</taxon>
        <taxon>Peronosporales</taxon>
        <taxon>Peronosporaceae</taxon>
        <taxon>Phytophthora</taxon>
    </lineage>
</organism>
<dbReference type="SUPFAM" id="SSF49870">
    <property type="entry name" value="Osmotin, thaumatin-like protein"/>
    <property type="match status" value="1"/>
</dbReference>
<feature type="transmembrane region" description="Helical" evidence="2">
    <location>
        <begin position="409"/>
        <end position="429"/>
    </location>
</feature>
<name>V9E616_PHYNI</name>
<keyword evidence="2" id="KW-0472">Membrane</keyword>